<dbReference type="SUPFAM" id="SSF140860">
    <property type="entry name" value="Pseudo ankyrin repeat-like"/>
    <property type="match status" value="1"/>
</dbReference>
<dbReference type="Proteomes" id="UP001054902">
    <property type="component" value="Unassembled WGS sequence"/>
</dbReference>
<dbReference type="EMBL" id="BLLK01000047">
    <property type="protein sequence ID" value="GFH53326.1"/>
    <property type="molecule type" value="Genomic_DNA"/>
</dbReference>
<proteinExistence type="predicted"/>
<evidence type="ECO:0000313" key="2">
    <source>
        <dbReference type="Proteomes" id="UP001054902"/>
    </source>
</evidence>
<sequence length="162" mass="19134">MGKKTFLEACISGNTAVVEFCIENEFRFGHGVYDRIIRKFHDPFHLIKLLQKNGYPWYPSTCKAAVSIDDLQLHRWLRFQGCPWNEKTCNEAVAMDRYEVLKYAHKNGCPWSKQTYACCFSEEGLKWAYDEIPTDYQCSEEIIEYLHRHNCPQPNPDDWIIE</sequence>
<comment type="caution">
    <text evidence="1">The sequence shown here is derived from an EMBL/GenBank/DDBJ whole genome shotgun (WGS) entry which is preliminary data.</text>
</comment>
<dbReference type="AlphaFoldDB" id="A0AAD3H7R1"/>
<keyword evidence="2" id="KW-1185">Reference proteome</keyword>
<organism evidence="1 2">
    <name type="scientific">Chaetoceros tenuissimus</name>
    <dbReference type="NCBI Taxonomy" id="426638"/>
    <lineage>
        <taxon>Eukaryota</taxon>
        <taxon>Sar</taxon>
        <taxon>Stramenopiles</taxon>
        <taxon>Ochrophyta</taxon>
        <taxon>Bacillariophyta</taxon>
        <taxon>Coscinodiscophyceae</taxon>
        <taxon>Chaetocerotophycidae</taxon>
        <taxon>Chaetocerotales</taxon>
        <taxon>Chaetocerotaceae</taxon>
        <taxon>Chaetoceros</taxon>
    </lineage>
</organism>
<reference evidence="1 2" key="1">
    <citation type="journal article" date="2021" name="Sci. Rep.">
        <title>The genome of the diatom Chaetoceros tenuissimus carries an ancient integrated fragment of an extant virus.</title>
        <authorList>
            <person name="Hongo Y."/>
            <person name="Kimura K."/>
            <person name="Takaki Y."/>
            <person name="Yoshida Y."/>
            <person name="Baba S."/>
            <person name="Kobayashi G."/>
            <person name="Nagasaki K."/>
            <person name="Hano T."/>
            <person name="Tomaru Y."/>
        </authorList>
    </citation>
    <scope>NUCLEOTIDE SEQUENCE [LARGE SCALE GENOMIC DNA]</scope>
    <source>
        <strain evidence="1 2">NIES-3715</strain>
    </source>
</reference>
<gene>
    <name evidence="1" type="ORF">CTEN210_09802</name>
</gene>
<protein>
    <submittedName>
        <fullName evidence="1">Uncharacterized protein</fullName>
    </submittedName>
</protein>
<name>A0AAD3H7R1_9STRA</name>
<accession>A0AAD3H7R1</accession>
<evidence type="ECO:0000313" key="1">
    <source>
        <dbReference type="EMBL" id="GFH53326.1"/>
    </source>
</evidence>